<accession>A0A6P7HL82</accession>
<dbReference type="InterPro" id="IPR053049">
    <property type="entry name" value="TSC22_domain_protein_2"/>
</dbReference>
<keyword evidence="2" id="KW-0175">Coiled coil</keyword>
<evidence type="ECO:0000313" key="5">
    <source>
        <dbReference type="RefSeq" id="XP_028254638.1"/>
    </source>
</evidence>
<dbReference type="PANTHER" id="PTHR46894">
    <property type="entry name" value="TSC22 DOMAIN FAMILY PROTEIN 2"/>
    <property type="match status" value="1"/>
</dbReference>
<evidence type="ECO:0000313" key="4">
    <source>
        <dbReference type="Proteomes" id="UP000515145"/>
    </source>
</evidence>
<dbReference type="InterPro" id="IPR047862">
    <property type="entry name" value="TSC22/BUN_CS"/>
</dbReference>
<gene>
    <name evidence="5 6" type="primary">LOC114431261</name>
</gene>
<dbReference type="GeneID" id="114431261"/>
<organism evidence="4 5">
    <name type="scientific">Parambassis ranga</name>
    <name type="common">Indian glassy fish</name>
    <dbReference type="NCBI Taxonomy" id="210632"/>
    <lineage>
        <taxon>Eukaryota</taxon>
        <taxon>Metazoa</taxon>
        <taxon>Chordata</taxon>
        <taxon>Craniata</taxon>
        <taxon>Vertebrata</taxon>
        <taxon>Euteleostomi</taxon>
        <taxon>Actinopterygii</taxon>
        <taxon>Neopterygii</taxon>
        <taxon>Teleostei</taxon>
        <taxon>Neoteleostei</taxon>
        <taxon>Acanthomorphata</taxon>
        <taxon>Ovalentaria</taxon>
        <taxon>Ambassidae</taxon>
        <taxon>Parambassis</taxon>
    </lineage>
</organism>
<keyword evidence="4" id="KW-1185">Reference proteome</keyword>
<evidence type="ECO:0000256" key="2">
    <source>
        <dbReference type="SAM" id="Coils"/>
    </source>
</evidence>
<dbReference type="PROSITE" id="PS01289">
    <property type="entry name" value="TSC22"/>
    <property type="match status" value="1"/>
</dbReference>
<dbReference type="Gene3D" id="1.20.5.490">
    <property type="entry name" value="Single helix bin"/>
    <property type="match status" value="1"/>
</dbReference>
<evidence type="ECO:0000256" key="3">
    <source>
        <dbReference type="SAM" id="MobiDB-lite"/>
    </source>
</evidence>
<feature type="compositionally biased region" description="Polar residues" evidence="3">
    <location>
        <begin position="10"/>
        <end position="37"/>
    </location>
</feature>
<comment type="similarity">
    <text evidence="1">Belongs to the TSC-22/Dip/Bun family.</text>
</comment>
<dbReference type="AlphaFoldDB" id="A0A6P7HL82"/>
<reference evidence="5 6" key="1">
    <citation type="submission" date="2025-04" db="UniProtKB">
        <authorList>
            <consortium name="RefSeq"/>
        </authorList>
    </citation>
    <scope>IDENTIFICATION</scope>
</reference>
<dbReference type="InterPro" id="IPR000580">
    <property type="entry name" value="TSC22/Bun"/>
</dbReference>
<dbReference type="GO" id="GO:0006357">
    <property type="term" value="P:regulation of transcription by RNA polymerase II"/>
    <property type="evidence" value="ECO:0007669"/>
    <property type="project" value="InterPro"/>
</dbReference>
<protein>
    <submittedName>
        <fullName evidence="5 6">TSC22 domain family protein 4-like isoform X1</fullName>
    </submittedName>
</protein>
<dbReference type="PANTHER" id="PTHR46894:SF2">
    <property type="entry name" value="TSC22 DOMAIN FAMILY MEMBER 4"/>
    <property type="match status" value="1"/>
</dbReference>
<evidence type="ECO:0000313" key="6">
    <source>
        <dbReference type="RefSeq" id="XP_028254639.1"/>
    </source>
</evidence>
<dbReference type="OrthoDB" id="8961796at2759"/>
<dbReference type="Proteomes" id="UP000515145">
    <property type="component" value="Unplaced"/>
</dbReference>
<dbReference type="SUPFAM" id="SSF58026">
    <property type="entry name" value="Delta-sleep-inducing peptide immunoreactive peptide"/>
    <property type="match status" value="1"/>
</dbReference>
<dbReference type="Pfam" id="PF01166">
    <property type="entry name" value="TSC22"/>
    <property type="match status" value="1"/>
</dbReference>
<sequence length="311" mass="34209">MNTGKKRSGFQITSVTSDLNQAPASRSSPSVLLTTFQSEASSSYSRHGSSSQPTSPSLKRKHISHDAPGQGAGSSSRFRVVRLAAGGSGGRGRGESYRRGRWMCMDFTERQEGMGFRRVMDSMRHAHSLESLEMIGQDKDRGRGYFSRIRGDTAHLLTLPIKGREGARPASHSGPPSPTPQEPINSQLLDHEEAKKAPLSPRQRQVPPPIRLVTAGQTPATFSLDQAPFSLDQAIFSLPGDSSTSSSSLIAIDNKIEQAMDLVKSHLMLAVREEVELLKEQIKELQEKNQQLERENHILRALTHNVTQHNT</sequence>
<feature type="coiled-coil region" evidence="2">
    <location>
        <begin position="268"/>
        <end position="305"/>
    </location>
</feature>
<feature type="region of interest" description="Disordered" evidence="3">
    <location>
        <begin position="1"/>
        <end position="77"/>
    </location>
</feature>
<name>A0A6P7HL82_9TELE</name>
<evidence type="ECO:0000256" key="1">
    <source>
        <dbReference type="ARBA" id="ARBA00007908"/>
    </source>
</evidence>
<dbReference type="RefSeq" id="XP_028254638.1">
    <property type="nucleotide sequence ID" value="XM_028398837.1"/>
</dbReference>
<feature type="region of interest" description="Disordered" evidence="3">
    <location>
        <begin position="164"/>
        <end position="185"/>
    </location>
</feature>
<dbReference type="CDD" id="cd21936">
    <property type="entry name" value="ZIP_TSC22D"/>
    <property type="match status" value="1"/>
</dbReference>
<proteinExistence type="inferred from homology"/>
<dbReference type="RefSeq" id="XP_028254639.1">
    <property type="nucleotide sequence ID" value="XM_028398838.1"/>
</dbReference>
<feature type="compositionally biased region" description="Low complexity" evidence="3">
    <location>
        <begin position="38"/>
        <end position="51"/>
    </location>
</feature>